<dbReference type="Gene3D" id="1.10.10.10">
    <property type="entry name" value="Winged helix-like DNA-binding domain superfamily/Winged helix DNA-binding domain"/>
    <property type="match status" value="1"/>
</dbReference>
<dbReference type="GO" id="GO:0016987">
    <property type="term" value="F:sigma factor activity"/>
    <property type="evidence" value="ECO:0007669"/>
    <property type="project" value="UniProtKB-KW"/>
</dbReference>
<dbReference type="InterPro" id="IPR013324">
    <property type="entry name" value="RNA_pol_sigma_r3/r4-like"/>
</dbReference>
<dbReference type="SUPFAM" id="SSF88659">
    <property type="entry name" value="Sigma3 and sigma4 domains of RNA polymerase sigma factors"/>
    <property type="match status" value="1"/>
</dbReference>
<proteinExistence type="inferred from homology"/>
<dbReference type="InterPro" id="IPR007627">
    <property type="entry name" value="RNA_pol_sigma70_r2"/>
</dbReference>
<evidence type="ECO:0000259" key="6">
    <source>
        <dbReference type="Pfam" id="PF08281"/>
    </source>
</evidence>
<evidence type="ECO:0000256" key="2">
    <source>
        <dbReference type="ARBA" id="ARBA00023015"/>
    </source>
</evidence>
<feature type="domain" description="RNA polymerase sigma factor 70 region 4 type 2" evidence="6">
    <location>
        <begin position="109"/>
        <end position="161"/>
    </location>
</feature>
<gene>
    <name evidence="7" type="ORF">FXN63_15835</name>
</gene>
<dbReference type="Proteomes" id="UP000325161">
    <property type="component" value="Chromosome"/>
</dbReference>
<evidence type="ECO:0000256" key="3">
    <source>
        <dbReference type="ARBA" id="ARBA00023082"/>
    </source>
</evidence>
<comment type="similarity">
    <text evidence="1">Belongs to the sigma-70 factor family. ECF subfamily.</text>
</comment>
<dbReference type="KEGG" id="pacr:FXN63_15835"/>
<evidence type="ECO:0000256" key="4">
    <source>
        <dbReference type="ARBA" id="ARBA00023163"/>
    </source>
</evidence>
<dbReference type="SUPFAM" id="SSF88946">
    <property type="entry name" value="Sigma2 domain of RNA polymerase sigma factors"/>
    <property type="match status" value="1"/>
</dbReference>
<dbReference type="InterPro" id="IPR014284">
    <property type="entry name" value="RNA_pol_sigma-70_dom"/>
</dbReference>
<keyword evidence="2" id="KW-0805">Transcription regulation</keyword>
<protein>
    <submittedName>
        <fullName evidence="7">Sigma-70 family RNA polymerase sigma factor</fullName>
    </submittedName>
</protein>
<evidence type="ECO:0000313" key="8">
    <source>
        <dbReference type="Proteomes" id="UP000325161"/>
    </source>
</evidence>
<keyword evidence="4" id="KW-0804">Transcription</keyword>
<dbReference type="FunFam" id="1.10.1740.10:FF:000009">
    <property type="entry name" value="RNA polymerase sigma factor"/>
    <property type="match status" value="1"/>
</dbReference>
<evidence type="ECO:0000259" key="5">
    <source>
        <dbReference type="Pfam" id="PF04542"/>
    </source>
</evidence>
<dbReference type="Gene3D" id="1.10.1740.10">
    <property type="match status" value="1"/>
</dbReference>
<dbReference type="InterPro" id="IPR013249">
    <property type="entry name" value="RNA_pol_sigma70_r4_t2"/>
</dbReference>
<dbReference type="InterPro" id="IPR039425">
    <property type="entry name" value="RNA_pol_sigma-70-like"/>
</dbReference>
<name>A0A5C0B3J7_9BURK</name>
<reference evidence="7 8" key="1">
    <citation type="submission" date="2019-08" db="EMBL/GenBank/DDBJ databases">
        <title>Amphibian skin-associated Pigmentiphaga: genome sequence and occurrence across geography and hosts.</title>
        <authorList>
            <person name="Bletz M.C."/>
            <person name="Bunk B."/>
            <person name="Sproeer C."/>
            <person name="Biwer P."/>
            <person name="Reiter S."/>
            <person name="Rabemananjara F.C.E."/>
            <person name="Schulz S."/>
            <person name="Overmann J."/>
            <person name="Vences M."/>
        </authorList>
    </citation>
    <scope>NUCLEOTIDE SEQUENCE [LARGE SCALE GENOMIC DNA]</scope>
    <source>
        <strain evidence="7 8">Mada1488</strain>
    </source>
</reference>
<dbReference type="InterPro" id="IPR036388">
    <property type="entry name" value="WH-like_DNA-bd_sf"/>
</dbReference>
<dbReference type="EMBL" id="CP043046">
    <property type="protein sequence ID" value="QEI07147.1"/>
    <property type="molecule type" value="Genomic_DNA"/>
</dbReference>
<dbReference type="NCBIfam" id="TIGR02937">
    <property type="entry name" value="sigma70-ECF"/>
    <property type="match status" value="1"/>
</dbReference>
<feature type="domain" description="RNA polymerase sigma-70 region 2" evidence="5">
    <location>
        <begin position="12"/>
        <end position="78"/>
    </location>
</feature>
<dbReference type="RefSeq" id="WP_148816194.1">
    <property type="nucleotide sequence ID" value="NZ_CP043046.1"/>
</dbReference>
<evidence type="ECO:0000313" key="7">
    <source>
        <dbReference type="EMBL" id="QEI07147.1"/>
    </source>
</evidence>
<dbReference type="PANTHER" id="PTHR43133">
    <property type="entry name" value="RNA POLYMERASE ECF-TYPE SIGMA FACTO"/>
    <property type="match status" value="1"/>
</dbReference>
<keyword evidence="8" id="KW-1185">Reference proteome</keyword>
<dbReference type="AlphaFoldDB" id="A0A5C0B3J7"/>
<dbReference type="Pfam" id="PF04542">
    <property type="entry name" value="Sigma70_r2"/>
    <property type="match status" value="1"/>
</dbReference>
<dbReference type="OrthoDB" id="8654550at2"/>
<accession>A0A5C0B3J7</accession>
<dbReference type="GO" id="GO:0006352">
    <property type="term" value="P:DNA-templated transcription initiation"/>
    <property type="evidence" value="ECO:0007669"/>
    <property type="project" value="InterPro"/>
</dbReference>
<sequence length="166" mass="18874">MTAVFHPPVHQLYQAHQGWLRTWLGRRLGCAETARDLAQDTFVRVLLRPQAVAGLREPRAYLTTVARGLVVDHWRRRSLEQAYLETLASLPASDEPSPEEQLVVLQILDELDRLFEALAPRVREAFVLAQFGGLDYVQVAAKLNITERTVKRYMAQGFECCLLAMT</sequence>
<evidence type="ECO:0000256" key="1">
    <source>
        <dbReference type="ARBA" id="ARBA00010641"/>
    </source>
</evidence>
<dbReference type="Pfam" id="PF08281">
    <property type="entry name" value="Sigma70_r4_2"/>
    <property type="match status" value="1"/>
</dbReference>
<dbReference type="GO" id="GO:0003677">
    <property type="term" value="F:DNA binding"/>
    <property type="evidence" value="ECO:0007669"/>
    <property type="project" value="InterPro"/>
</dbReference>
<dbReference type="InterPro" id="IPR013325">
    <property type="entry name" value="RNA_pol_sigma_r2"/>
</dbReference>
<keyword evidence="3" id="KW-0731">Sigma factor</keyword>
<organism evidence="7 8">
    <name type="scientific">Pigmentiphaga aceris</name>
    <dbReference type="NCBI Taxonomy" id="1940612"/>
    <lineage>
        <taxon>Bacteria</taxon>
        <taxon>Pseudomonadati</taxon>
        <taxon>Pseudomonadota</taxon>
        <taxon>Betaproteobacteria</taxon>
        <taxon>Burkholderiales</taxon>
        <taxon>Alcaligenaceae</taxon>
        <taxon>Pigmentiphaga</taxon>
    </lineage>
</organism>
<dbReference type="PANTHER" id="PTHR43133:SF63">
    <property type="entry name" value="RNA POLYMERASE SIGMA FACTOR FECI-RELATED"/>
    <property type="match status" value="1"/>
</dbReference>